<dbReference type="GO" id="GO:0006352">
    <property type="term" value="P:DNA-templated transcription initiation"/>
    <property type="evidence" value="ECO:0007669"/>
    <property type="project" value="InterPro"/>
</dbReference>
<dbReference type="PANTHER" id="PTHR43133">
    <property type="entry name" value="RNA POLYMERASE ECF-TYPE SIGMA FACTO"/>
    <property type="match status" value="1"/>
</dbReference>
<dbReference type="Pfam" id="PF04542">
    <property type="entry name" value="Sigma70_r2"/>
    <property type="match status" value="1"/>
</dbReference>
<dbReference type="HOGENOM" id="CLU_047691_9_2_6"/>
<dbReference type="InterPro" id="IPR036388">
    <property type="entry name" value="WH-like_DNA-bd_sf"/>
</dbReference>
<organism evidence="7 8">
    <name type="scientific">Shewanella loihica (strain ATCC BAA-1088 / PV-4)</name>
    <dbReference type="NCBI Taxonomy" id="323850"/>
    <lineage>
        <taxon>Bacteria</taxon>
        <taxon>Pseudomonadati</taxon>
        <taxon>Pseudomonadota</taxon>
        <taxon>Gammaproteobacteria</taxon>
        <taxon>Alteromonadales</taxon>
        <taxon>Shewanellaceae</taxon>
        <taxon>Shewanella</taxon>
    </lineage>
</organism>
<dbReference type="NCBIfam" id="TIGR02937">
    <property type="entry name" value="sigma70-ECF"/>
    <property type="match status" value="1"/>
</dbReference>
<dbReference type="InterPro" id="IPR014284">
    <property type="entry name" value="RNA_pol_sigma-70_dom"/>
</dbReference>
<dbReference type="InterPro" id="IPR013324">
    <property type="entry name" value="RNA_pol_sigma_r3/r4-like"/>
</dbReference>
<dbReference type="eggNOG" id="COG1595">
    <property type="taxonomic scope" value="Bacteria"/>
</dbReference>
<reference evidence="7 8" key="1">
    <citation type="submission" date="2007-03" db="EMBL/GenBank/DDBJ databases">
        <title>Complete sequence of Shewanella loihica PV-4.</title>
        <authorList>
            <consortium name="US DOE Joint Genome Institute"/>
            <person name="Copeland A."/>
            <person name="Lucas S."/>
            <person name="Lapidus A."/>
            <person name="Barry K."/>
            <person name="Detter J.C."/>
            <person name="Glavina del Rio T."/>
            <person name="Hammon N."/>
            <person name="Israni S."/>
            <person name="Dalin E."/>
            <person name="Tice H."/>
            <person name="Pitluck S."/>
            <person name="Chain P."/>
            <person name="Malfatti S."/>
            <person name="Shin M."/>
            <person name="Vergez L."/>
            <person name="Schmutz J."/>
            <person name="Larimer F."/>
            <person name="Land M."/>
            <person name="Hauser L."/>
            <person name="Kyrpides N."/>
            <person name="Mikhailova N."/>
            <person name="Romine M.F."/>
            <person name="Serres G."/>
            <person name="Fredrickson J."/>
            <person name="Tiedje J."/>
            <person name="Richardson P."/>
        </authorList>
    </citation>
    <scope>NUCLEOTIDE SEQUENCE [LARGE SCALE GENOMIC DNA]</scope>
    <source>
        <strain evidence="8">ATCC BAA-1088 / PV-4</strain>
    </source>
</reference>
<dbReference type="GO" id="GO:0016987">
    <property type="term" value="F:sigma factor activity"/>
    <property type="evidence" value="ECO:0007669"/>
    <property type="project" value="UniProtKB-KW"/>
</dbReference>
<evidence type="ECO:0000256" key="3">
    <source>
        <dbReference type="ARBA" id="ARBA00023082"/>
    </source>
</evidence>
<dbReference type="STRING" id="323850.Shew_1231"/>
<dbReference type="AlphaFoldDB" id="A3QCA3"/>
<dbReference type="Gene3D" id="1.10.10.10">
    <property type="entry name" value="Winged helix-like DNA-binding domain superfamily/Winged helix DNA-binding domain"/>
    <property type="match status" value="1"/>
</dbReference>
<keyword evidence="3" id="KW-0731">Sigma factor</keyword>
<dbReference type="GO" id="GO:0003677">
    <property type="term" value="F:DNA binding"/>
    <property type="evidence" value="ECO:0007669"/>
    <property type="project" value="UniProtKB-KW"/>
</dbReference>
<evidence type="ECO:0000256" key="4">
    <source>
        <dbReference type="ARBA" id="ARBA00023125"/>
    </source>
</evidence>
<comment type="similarity">
    <text evidence="1">Belongs to the sigma-70 factor family. ECF subfamily.</text>
</comment>
<dbReference type="PANTHER" id="PTHR43133:SF8">
    <property type="entry name" value="RNA POLYMERASE SIGMA FACTOR HI_1459-RELATED"/>
    <property type="match status" value="1"/>
</dbReference>
<proteinExistence type="inferred from homology"/>
<dbReference type="EMBL" id="CP000606">
    <property type="protein sequence ID" value="ABO23101.1"/>
    <property type="molecule type" value="Genomic_DNA"/>
</dbReference>
<accession>A3QCA3</accession>
<evidence type="ECO:0000313" key="8">
    <source>
        <dbReference type="Proteomes" id="UP000001558"/>
    </source>
</evidence>
<evidence type="ECO:0000313" key="7">
    <source>
        <dbReference type="EMBL" id="ABO23101.1"/>
    </source>
</evidence>
<keyword evidence="2" id="KW-0805">Transcription regulation</keyword>
<keyword evidence="8" id="KW-1185">Reference proteome</keyword>
<name>A3QCA3_SHELP</name>
<sequence length="197" mass="21839">MEQVSEVTADSDQILMAQYAQGDQGAFEQLYHKHKGGLYRYFKRQLGDSALAEDLYQETWSRVIKAAAGYEQRAKFTTWLYRIAHNLLIDHVRALKPVDSLSDPAGEEQSLEAVIPSDESGPDGRLEDEQKALLLKHCISLLPHVQKEAFLLNVEMGFTAAAIGEIAGVGMEATKSRIRYANQALKACVQQKMAGAV</sequence>
<evidence type="ECO:0000259" key="6">
    <source>
        <dbReference type="Pfam" id="PF04542"/>
    </source>
</evidence>
<dbReference type="Proteomes" id="UP000001558">
    <property type="component" value="Chromosome"/>
</dbReference>
<evidence type="ECO:0000256" key="1">
    <source>
        <dbReference type="ARBA" id="ARBA00010641"/>
    </source>
</evidence>
<dbReference type="InterPro" id="IPR013325">
    <property type="entry name" value="RNA_pol_sigma_r2"/>
</dbReference>
<dbReference type="SUPFAM" id="SSF88659">
    <property type="entry name" value="Sigma3 and sigma4 domains of RNA polymerase sigma factors"/>
    <property type="match status" value="1"/>
</dbReference>
<evidence type="ECO:0000256" key="2">
    <source>
        <dbReference type="ARBA" id="ARBA00023015"/>
    </source>
</evidence>
<dbReference type="SUPFAM" id="SSF88946">
    <property type="entry name" value="Sigma2 domain of RNA polymerase sigma factors"/>
    <property type="match status" value="1"/>
</dbReference>
<dbReference type="InterPro" id="IPR007627">
    <property type="entry name" value="RNA_pol_sigma70_r2"/>
</dbReference>
<dbReference type="InterPro" id="IPR039425">
    <property type="entry name" value="RNA_pol_sigma-70-like"/>
</dbReference>
<dbReference type="DNASU" id="4923905"/>
<keyword evidence="5" id="KW-0804">Transcription</keyword>
<dbReference type="KEGG" id="slo:Shew_1231"/>
<gene>
    <name evidence="7" type="ordered locus">Shew_1231</name>
</gene>
<feature type="domain" description="RNA polymerase sigma-70 region 2" evidence="6">
    <location>
        <begin position="30"/>
        <end position="95"/>
    </location>
</feature>
<dbReference type="Gene3D" id="1.10.1740.10">
    <property type="match status" value="1"/>
</dbReference>
<keyword evidence="4" id="KW-0238">DNA-binding</keyword>
<protein>
    <submittedName>
        <fullName evidence="7">RNA polymerase, sigma-24 subunit, ECF subfamily</fullName>
    </submittedName>
</protein>
<evidence type="ECO:0000256" key="5">
    <source>
        <dbReference type="ARBA" id="ARBA00023163"/>
    </source>
</evidence>